<sequence>MANQSMLNYLQSLISEAHLPLLLCYPMTVHYHWRELYGQNRRKRRPGAGGAAGGAAKETSPPRFVQKMS</sequence>
<reference evidence="2" key="1">
    <citation type="submission" date="2023-01" db="EMBL/GenBank/DDBJ databases">
        <title>Genome assembly of the deep-sea coral Lophelia pertusa.</title>
        <authorList>
            <person name="Herrera S."/>
            <person name="Cordes E."/>
        </authorList>
    </citation>
    <scope>NUCLEOTIDE SEQUENCE</scope>
    <source>
        <strain evidence="2">USNM1676648</strain>
        <tissue evidence="2">Polyp</tissue>
    </source>
</reference>
<name>A0A9X0D0I3_9CNID</name>
<evidence type="ECO:0000313" key="2">
    <source>
        <dbReference type="EMBL" id="KAJ7382305.1"/>
    </source>
</evidence>
<protein>
    <submittedName>
        <fullName evidence="2">Uncharacterized protein</fullName>
    </submittedName>
</protein>
<evidence type="ECO:0000256" key="1">
    <source>
        <dbReference type="SAM" id="MobiDB-lite"/>
    </source>
</evidence>
<accession>A0A9X0D0I3</accession>
<evidence type="ECO:0000313" key="3">
    <source>
        <dbReference type="Proteomes" id="UP001163046"/>
    </source>
</evidence>
<keyword evidence="3" id="KW-1185">Reference proteome</keyword>
<dbReference type="AlphaFoldDB" id="A0A9X0D0I3"/>
<organism evidence="2 3">
    <name type="scientific">Desmophyllum pertusum</name>
    <dbReference type="NCBI Taxonomy" id="174260"/>
    <lineage>
        <taxon>Eukaryota</taxon>
        <taxon>Metazoa</taxon>
        <taxon>Cnidaria</taxon>
        <taxon>Anthozoa</taxon>
        <taxon>Hexacorallia</taxon>
        <taxon>Scleractinia</taxon>
        <taxon>Caryophylliina</taxon>
        <taxon>Caryophylliidae</taxon>
        <taxon>Desmophyllum</taxon>
    </lineage>
</organism>
<feature type="region of interest" description="Disordered" evidence="1">
    <location>
        <begin position="42"/>
        <end position="69"/>
    </location>
</feature>
<dbReference type="Proteomes" id="UP001163046">
    <property type="component" value="Unassembled WGS sequence"/>
</dbReference>
<proteinExistence type="predicted"/>
<dbReference type="EMBL" id="MU825929">
    <property type="protein sequence ID" value="KAJ7382305.1"/>
    <property type="molecule type" value="Genomic_DNA"/>
</dbReference>
<comment type="caution">
    <text evidence="2">The sequence shown here is derived from an EMBL/GenBank/DDBJ whole genome shotgun (WGS) entry which is preliminary data.</text>
</comment>
<gene>
    <name evidence="2" type="ORF">OS493_035886</name>
</gene>